<dbReference type="SUPFAM" id="SSF48726">
    <property type="entry name" value="Immunoglobulin"/>
    <property type="match status" value="1"/>
</dbReference>
<feature type="compositionally biased region" description="Polar residues" evidence="1">
    <location>
        <begin position="82"/>
        <end position="94"/>
    </location>
</feature>
<feature type="non-terminal residue" evidence="2">
    <location>
        <position position="1"/>
    </location>
</feature>
<dbReference type="Proteomes" id="UP000568556">
    <property type="component" value="Unassembled WGS sequence"/>
</dbReference>
<gene>
    <name evidence="2" type="ORF">CHOACU_R01145</name>
</gene>
<dbReference type="InterPro" id="IPR050199">
    <property type="entry name" value="IgHV"/>
</dbReference>
<dbReference type="AlphaFoldDB" id="A0A7L0UQ31"/>
<organism evidence="2 3">
    <name type="scientific">Chordeiles acutipennis</name>
    <name type="common">Lesser nighthawk</name>
    <name type="synonym">Caprimulgus acutipennis</name>
    <dbReference type="NCBI Taxonomy" id="118183"/>
    <lineage>
        <taxon>Eukaryota</taxon>
        <taxon>Metazoa</taxon>
        <taxon>Chordata</taxon>
        <taxon>Craniata</taxon>
        <taxon>Vertebrata</taxon>
        <taxon>Euteleostomi</taxon>
        <taxon>Archelosauria</taxon>
        <taxon>Archosauria</taxon>
        <taxon>Dinosauria</taxon>
        <taxon>Saurischia</taxon>
        <taxon>Theropoda</taxon>
        <taxon>Coelurosauria</taxon>
        <taxon>Aves</taxon>
        <taxon>Neognathae</taxon>
        <taxon>Neoaves</taxon>
        <taxon>Strisores</taxon>
        <taxon>Caprimulgiformes</taxon>
        <taxon>Caprimulgidae</taxon>
        <taxon>Chordeilinae</taxon>
        <taxon>Chordeiles</taxon>
    </lineage>
</organism>
<comment type="caution">
    <text evidence="2">The sequence shown here is derived from an EMBL/GenBank/DDBJ whole genome shotgun (WGS) entry which is preliminary data.</text>
</comment>
<dbReference type="InterPro" id="IPR013783">
    <property type="entry name" value="Ig-like_fold"/>
</dbReference>
<evidence type="ECO:0000313" key="2">
    <source>
        <dbReference type="EMBL" id="NXL68793.1"/>
    </source>
</evidence>
<feature type="non-terminal residue" evidence="2">
    <location>
        <position position="110"/>
    </location>
</feature>
<dbReference type="Gene3D" id="2.60.40.10">
    <property type="entry name" value="Immunoglobulins"/>
    <property type="match status" value="1"/>
</dbReference>
<keyword evidence="3" id="KW-1185">Reference proteome</keyword>
<feature type="region of interest" description="Disordered" evidence="1">
    <location>
        <begin position="82"/>
        <end position="110"/>
    </location>
</feature>
<proteinExistence type="predicted"/>
<dbReference type="InterPro" id="IPR036179">
    <property type="entry name" value="Ig-like_dom_sf"/>
</dbReference>
<reference evidence="2 3" key="1">
    <citation type="submission" date="2019-09" db="EMBL/GenBank/DDBJ databases">
        <title>Bird 10,000 Genomes (B10K) Project - Family phase.</title>
        <authorList>
            <person name="Zhang G."/>
        </authorList>
    </citation>
    <scope>NUCLEOTIDE SEQUENCE [LARGE SCALE GENOMIC DNA]</scope>
    <source>
        <strain evidence="2">B10K-DU-008-62</strain>
        <tissue evidence="2">Mixed tissue sample</tissue>
    </source>
</reference>
<accession>A0A7L0UQ31</accession>
<dbReference type="PANTHER" id="PTHR23266">
    <property type="entry name" value="IMMUNOGLOBULIN HEAVY CHAIN"/>
    <property type="match status" value="1"/>
</dbReference>
<sequence>ACSSLSPGVAGVFSQVQTEASSSTVRKVSESLMLTHHTSGAPITDSSYTWDWIHQTPGRELQRTALQYPFMGLQHIASPFQTQVTSSADPSRNQEVLLPSAADTAGVSHK</sequence>
<dbReference type="OrthoDB" id="8694217at2759"/>
<name>A0A7L0UQ31_CHOAC</name>
<evidence type="ECO:0000313" key="3">
    <source>
        <dbReference type="Proteomes" id="UP000568556"/>
    </source>
</evidence>
<dbReference type="EMBL" id="VXAQ01004505">
    <property type="protein sequence ID" value="NXL68793.1"/>
    <property type="molecule type" value="Genomic_DNA"/>
</dbReference>
<evidence type="ECO:0000256" key="1">
    <source>
        <dbReference type="SAM" id="MobiDB-lite"/>
    </source>
</evidence>
<protein>
    <submittedName>
        <fullName evidence="2">HVD34 protein</fullName>
    </submittedName>
</protein>